<proteinExistence type="inferred from homology"/>
<dbReference type="AlphaFoldDB" id="A0A290Q3V6"/>
<keyword evidence="4" id="KW-1185">Reference proteome</keyword>
<gene>
    <name evidence="3" type="ORF">CMV30_03600</name>
</gene>
<comment type="similarity">
    <text evidence="2">Belongs to the bacterial solute-binding protein 1 family.</text>
</comment>
<organism evidence="3 4">
    <name type="scientific">Nibricoccus aquaticus</name>
    <dbReference type="NCBI Taxonomy" id="2576891"/>
    <lineage>
        <taxon>Bacteria</taxon>
        <taxon>Pseudomonadati</taxon>
        <taxon>Verrucomicrobiota</taxon>
        <taxon>Opitutia</taxon>
        <taxon>Opitutales</taxon>
        <taxon>Opitutaceae</taxon>
        <taxon>Nibricoccus</taxon>
    </lineage>
</organism>
<evidence type="ECO:0000256" key="2">
    <source>
        <dbReference type="ARBA" id="ARBA00008520"/>
    </source>
</evidence>
<dbReference type="EMBL" id="CP023344">
    <property type="protein sequence ID" value="ATC63113.1"/>
    <property type="molecule type" value="Genomic_DNA"/>
</dbReference>
<dbReference type="OrthoDB" id="383937at2"/>
<dbReference type="PANTHER" id="PTHR43649">
    <property type="entry name" value="ARABINOSE-BINDING PROTEIN-RELATED"/>
    <property type="match status" value="1"/>
</dbReference>
<evidence type="ECO:0000256" key="1">
    <source>
        <dbReference type="ARBA" id="ARBA00004418"/>
    </source>
</evidence>
<dbReference type="InterPro" id="IPR050490">
    <property type="entry name" value="Bact_solute-bd_prot1"/>
</dbReference>
<dbReference type="Proteomes" id="UP000217265">
    <property type="component" value="Chromosome"/>
</dbReference>
<protein>
    <submittedName>
        <fullName evidence="3">ABC transporter substrate-binding protein</fullName>
    </submittedName>
</protein>
<evidence type="ECO:0000313" key="4">
    <source>
        <dbReference type="Proteomes" id="UP000217265"/>
    </source>
</evidence>
<evidence type="ECO:0000313" key="3">
    <source>
        <dbReference type="EMBL" id="ATC63113.1"/>
    </source>
</evidence>
<sequence length="432" mass="48024">MCMRAGIFARAWRAVGRWLWVACWWVVVSDGRAAETIRVWSHQGQEAESRALRKIAAVFNEVNRGRGWSVELTFFPDFQYTEKLAVAAAAGDLPDAFDLDGPLVARFVEAGLLADVSEVYPREELADFLPTIIEQGTIGGRLYALGSFDSALLLYYDREMLARADVSAPAEGKGWSWAEFVDACEKLKAAGMEPVGLHMNESADEWFTYAFSPVVWSGGGELIDVEARRVRGVLASEENVRSVRAWQGLFARGFAATDPVEPDPFGQGKTAMDWSGHWMARSHLKAKGERLGAMPLPMLAEPSAPCGSWCWAISARTEKRAVAEAWLRWVTGVKTGVVPTVRANGAVPSRRSAFAHFPEYSEIPYRIFREQLETSARARPRTAFYATLTQRFAAALRDISRGADVEARLRKAEDEVQRVIDRKTRSVAEVAR</sequence>
<dbReference type="InterPro" id="IPR006059">
    <property type="entry name" value="SBP"/>
</dbReference>
<accession>A0A290Q3V6</accession>
<dbReference type="GO" id="GO:0042597">
    <property type="term" value="C:periplasmic space"/>
    <property type="evidence" value="ECO:0007669"/>
    <property type="project" value="UniProtKB-SubCell"/>
</dbReference>
<comment type="subcellular location">
    <subcellularLocation>
        <location evidence="1">Periplasm</location>
    </subcellularLocation>
</comment>
<dbReference type="Pfam" id="PF01547">
    <property type="entry name" value="SBP_bac_1"/>
    <property type="match status" value="1"/>
</dbReference>
<name>A0A290Q3V6_9BACT</name>
<dbReference type="SUPFAM" id="SSF53850">
    <property type="entry name" value="Periplasmic binding protein-like II"/>
    <property type="match status" value="1"/>
</dbReference>
<reference evidence="3 4" key="1">
    <citation type="submission" date="2017-09" db="EMBL/GenBank/DDBJ databases">
        <title>Complete genome sequence of Verrucomicrobial strain HZ-65, isolated from freshwater.</title>
        <authorList>
            <person name="Choi A."/>
        </authorList>
    </citation>
    <scope>NUCLEOTIDE SEQUENCE [LARGE SCALE GENOMIC DNA]</scope>
    <source>
        <strain evidence="3 4">HZ-65</strain>
    </source>
</reference>
<dbReference type="CDD" id="cd13585">
    <property type="entry name" value="PBP2_TMBP_like"/>
    <property type="match status" value="1"/>
</dbReference>
<dbReference type="Gene3D" id="3.40.190.10">
    <property type="entry name" value="Periplasmic binding protein-like II"/>
    <property type="match status" value="1"/>
</dbReference>
<dbReference type="PANTHER" id="PTHR43649:SF12">
    <property type="entry name" value="DIACETYLCHITOBIOSE BINDING PROTEIN DASA"/>
    <property type="match status" value="1"/>
</dbReference>
<dbReference type="KEGG" id="vbh:CMV30_03600"/>